<protein>
    <recommendedName>
        <fullName evidence="9">FAD/NAD(P)-binding domain-containing protein</fullName>
    </recommendedName>
</protein>
<evidence type="ECO:0000256" key="1">
    <source>
        <dbReference type="ARBA" id="ARBA00009183"/>
    </source>
</evidence>
<evidence type="ECO:0000256" key="6">
    <source>
        <dbReference type="SAM" id="Phobius"/>
    </source>
</evidence>
<keyword evidence="8" id="KW-1185">Reference proteome</keyword>
<dbReference type="HOGENOM" id="CLU_006909_7_5_1"/>
<dbReference type="InterPro" id="IPR020946">
    <property type="entry name" value="Flavin_mOase-like"/>
</dbReference>
<reference evidence="8" key="1">
    <citation type="journal article" date="2014" name="Proc. Natl. Acad. Sci. U.S.A.">
        <title>Extensive sampling of basidiomycete genomes demonstrates inadequacy of the white-rot/brown-rot paradigm for wood decay fungi.</title>
        <authorList>
            <person name="Riley R."/>
            <person name="Salamov A.A."/>
            <person name="Brown D.W."/>
            <person name="Nagy L.G."/>
            <person name="Floudas D."/>
            <person name="Held B.W."/>
            <person name="Levasseur A."/>
            <person name="Lombard V."/>
            <person name="Morin E."/>
            <person name="Otillar R."/>
            <person name="Lindquist E.A."/>
            <person name="Sun H."/>
            <person name="LaButti K.M."/>
            <person name="Schmutz J."/>
            <person name="Jabbour D."/>
            <person name="Luo H."/>
            <person name="Baker S.E."/>
            <person name="Pisabarro A.G."/>
            <person name="Walton J.D."/>
            <person name="Blanchette R.A."/>
            <person name="Henrissat B."/>
            <person name="Martin F."/>
            <person name="Cullen D."/>
            <person name="Hibbett D.S."/>
            <person name="Grigoriev I.V."/>
        </authorList>
    </citation>
    <scope>NUCLEOTIDE SEQUENCE [LARGE SCALE GENOMIC DNA]</scope>
    <source>
        <strain evidence="8">FD-172 SS1</strain>
    </source>
</reference>
<dbReference type="InParanoid" id="A0A067MCF9"/>
<dbReference type="PIRSF" id="PIRSF000332">
    <property type="entry name" value="FMO"/>
    <property type="match status" value="1"/>
</dbReference>
<dbReference type="InterPro" id="IPR000960">
    <property type="entry name" value="Flavin_mOase"/>
</dbReference>
<feature type="transmembrane region" description="Helical" evidence="6">
    <location>
        <begin position="513"/>
        <end position="533"/>
    </location>
</feature>
<dbReference type="Pfam" id="PF00743">
    <property type="entry name" value="FMO-like"/>
    <property type="match status" value="2"/>
</dbReference>
<comment type="similarity">
    <text evidence="1">Belongs to the FMO family.</text>
</comment>
<evidence type="ECO:0008006" key="9">
    <source>
        <dbReference type="Google" id="ProtNLM"/>
    </source>
</evidence>
<name>A0A067MCF9_BOTB1</name>
<keyword evidence="6" id="KW-0812">Transmembrane</keyword>
<evidence type="ECO:0000256" key="2">
    <source>
        <dbReference type="ARBA" id="ARBA00022630"/>
    </source>
</evidence>
<dbReference type="GO" id="GO:0004499">
    <property type="term" value="F:N,N-dimethylaniline monooxygenase activity"/>
    <property type="evidence" value="ECO:0007669"/>
    <property type="project" value="InterPro"/>
</dbReference>
<keyword evidence="6" id="KW-1133">Transmembrane helix</keyword>
<dbReference type="GO" id="GO:0050660">
    <property type="term" value="F:flavin adenine dinucleotide binding"/>
    <property type="evidence" value="ECO:0007669"/>
    <property type="project" value="InterPro"/>
</dbReference>
<dbReference type="SUPFAM" id="SSF51905">
    <property type="entry name" value="FAD/NAD(P)-binding domain"/>
    <property type="match status" value="1"/>
</dbReference>
<proteinExistence type="inferred from homology"/>
<feature type="transmembrane region" description="Helical" evidence="6">
    <location>
        <begin position="558"/>
        <end position="582"/>
    </location>
</feature>
<dbReference type="Gene3D" id="3.50.50.60">
    <property type="entry name" value="FAD/NAD(P)-binding domain"/>
    <property type="match status" value="2"/>
</dbReference>
<sequence>MKVVIIGAGPSGLVVCKTLLAASSPEFPFDPVILEQEDDIGGTFNYRSYENATLVSSKQLTSFSDFRLPLDHTDHLSLEEYVEYLRAYARHFGLEDRIRLRCKVTNVRRRAGGGHVVEYVRQQRGLTDWEHVSEVVDNVAYVAVCSGLHTIPATPDIPGVHHILERKSHDGSMQPQIYHSSEYKSRSQLANRRVMILGTGETGMDLAYESVKAGAKEVVLCTRAGFLSIPKVLNDFSILGYKFEGNLPIDGLITNLFETAYVHPWVAASHLRWFVSDFVIKRLLWVLTGTQAGCNQWVGELEPDRLGRAYVFMNKSQKAMPYLNRPYRHRSALLEFMSRYHDPEEDMPPATDFTVDLAPFPEAFLPSGRAVFPLNHRKESKRMAARDIRPDTLIFATGYKQEFPFLDPQGGYATPSEADVRNVIRRGDQSVAFIGFVRPGVGAIPPISEMQALWWTALIKGQITPPTSPPHYHLLVKETARIKYGVDHGAYMSTLAKDIGAAPGLWELWREHGFHVLLCYCFGAAFTTFYRLLGPFRSESAPAIVKGELWETVLRRGILGNIFMGLIPMVTYGVINLMALVLETALNMVKAP</sequence>
<dbReference type="PRINTS" id="PR00370">
    <property type="entry name" value="FMOXYGENASE"/>
</dbReference>
<evidence type="ECO:0000256" key="3">
    <source>
        <dbReference type="ARBA" id="ARBA00022827"/>
    </source>
</evidence>
<evidence type="ECO:0000256" key="5">
    <source>
        <dbReference type="ARBA" id="ARBA00023002"/>
    </source>
</evidence>
<dbReference type="STRING" id="930990.A0A067MCF9"/>
<evidence type="ECO:0000313" key="8">
    <source>
        <dbReference type="Proteomes" id="UP000027195"/>
    </source>
</evidence>
<keyword evidence="6" id="KW-0472">Membrane</keyword>
<dbReference type="GO" id="GO:0050661">
    <property type="term" value="F:NADP binding"/>
    <property type="evidence" value="ECO:0007669"/>
    <property type="project" value="InterPro"/>
</dbReference>
<dbReference type="InterPro" id="IPR050346">
    <property type="entry name" value="FMO-like"/>
</dbReference>
<organism evidence="7 8">
    <name type="scientific">Botryobasidium botryosum (strain FD-172 SS1)</name>
    <dbReference type="NCBI Taxonomy" id="930990"/>
    <lineage>
        <taxon>Eukaryota</taxon>
        <taxon>Fungi</taxon>
        <taxon>Dikarya</taxon>
        <taxon>Basidiomycota</taxon>
        <taxon>Agaricomycotina</taxon>
        <taxon>Agaricomycetes</taxon>
        <taxon>Cantharellales</taxon>
        <taxon>Botryobasidiaceae</taxon>
        <taxon>Botryobasidium</taxon>
    </lineage>
</organism>
<dbReference type="OrthoDB" id="74360at2759"/>
<keyword evidence="4" id="KW-0521">NADP</keyword>
<dbReference type="PANTHER" id="PTHR23023">
    <property type="entry name" value="DIMETHYLANILINE MONOOXYGENASE"/>
    <property type="match status" value="1"/>
</dbReference>
<accession>A0A067MCF9</accession>
<keyword evidence="2" id="KW-0285">Flavoprotein</keyword>
<keyword evidence="5" id="KW-0560">Oxidoreductase</keyword>
<gene>
    <name evidence="7" type="ORF">BOTBODRAFT_67552</name>
</gene>
<dbReference type="EMBL" id="KL198051">
    <property type="protein sequence ID" value="KDQ12360.1"/>
    <property type="molecule type" value="Genomic_DNA"/>
</dbReference>
<dbReference type="InterPro" id="IPR036188">
    <property type="entry name" value="FAD/NAD-bd_sf"/>
</dbReference>
<keyword evidence="3" id="KW-0274">FAD</keyword>
<evidence type="ECO:0000313" key="7">
    <source>
        <dbReference type="EMBL" id="KDQ12360.1"/>
    </source>
</evidence>
<evidence type="ECO:0000256" key="4">
    <source>
        <dbReference type="ARBA" id="ARBA00022857"/>
    </source>
</evidence>
<dbReference type="AlphaFoldDB" id="A0A067MCF9"/>
<dbReference type="Proteomes" id="UP000027195">
    <property type="component" value="Unassembled WGS sequence"/>
</dbReference>